<dbReference type="Proteomes" id="UP000662821">
    <property type="component" value="Chromosome"/>
</dbReference>
<feature type="domain" description="N-acetyltransferase" evidence="1">
    <location>
        <begin position="9"/>
        <end position="175"/>
    </location>
</feature>
<dbReference type="GO" id="GO:0016747">
    <property type="term" value="F:acyltransferase activity, transferring groups other than amino-acyl groups"/>
    <property type="evidence" value="ECO:0007669"/>
    <property type="project" value="InterPro"/>
</dbReference>
<dbReference type="EMBL" id="CP071520">
    <property type="protein sequence ID" value="QSX97224.1"/>
    <property type="molecule type" value="Genomic_DNA"/>
</dbReference>
<dbReference type="AlphaFoldDB" id="A0AAJ4MU24"/>
<evidence type="ECO:0000313" key="2">
    <source>
        <dbReference type="EMBL" id="QSX97224.1"/>
    </source>
</evidence>
<proteinExistence type="predicted"/>
<dbReference type="InterPro" id="IPR051531">
    <property type="entry name" value="N-acetyltransferase"/>
</dbReference>
<protein>
    <submittedName>
        <fullName evidence="2">GNAT family N-acetyltransferase</fullName>
    </submittedName>
</protein>
<dbReference type="InterPro" id="IPR016181">
    <property type="entry name" value="Acyl_CoA_acyltransferase"/>
</dbReference>
<reference evidence="2 3" key="1">
    <citation type="submission" date="2021-03" db="EMBL/GenBank/DDBJ databases">
        <title>Draft genome sequence of Janthinobacterium sp. strain PLB02 isolated from infected primmorphs (Lubomirskia baicalensis).</title>
        <authorList>
            <person name="Chernogor L.I."/>
            <person name="Belikov S.I."/>
            <person name="Petrushin I.S."/>
        </authorList>
    </citation>
    <scope>NUCLEOTIDE SEQUENCE [LARGE SCALE GENOMIC DNA]</scope>
    <source>
        <strain evidence="2 3">PLB02</strain>
    </source>
</reference>
<dbReference type="PROSITE" id="PS51186">
    <property type="entry name" value="GNAT"/>
    <property type="match status" value="1"/>
</dbReference>
<accession>A0AAJ4MU24</accession>
<dbReference type="SUPFAM" id="SSF55729">
    <property type="entry name" value="Acyl-CoA N-acyltransferases (Nat)"/>
    <property type="match status" value="1"/>
</dbReference>
<dbReference type="PANTHER" id="PTHR43792">
    <property type="entry name" value="GNAT FAMILY, PUTATIVE (AFU_ORTHOLOGUE AFUA_3G00765)-RELATED-RELATED"/>
    <property type="match status" value="1"/>
</dbReference>
<evidence type="ECO:0000313" key="3">
    <source>
        <dbReference type="Proteomes" id="UP000662821"/>
    </source>
</evidence>
<dbReference type="RefSeq" id="WP_151092550.1">
    <property type="nucleotide sequence ID" value="NZ_CP071520.1"/>
</dbReference>
<dbReference type="InterPro" id="IPR000182">
    <property type="entry name" value="GNAT_dom"/>
</dbReference>
<gene>
    <name evidence="2" type="ORF">J3P46_04525</name>
</gene>
<sequence length="179" mass="20244">MKSHTTDRLILRPWTLDDVEFVFDMYSRWEVQRFIGFSPRVLARRAEAEEKILQWQSLRHEINGFWAITSKESGALLGTVFLKPIPFSFENNASCSPDDTEIGWHLHPKAWGKGFASESAAALLQHAFGEGLERVVAVTYPENIASIGVCERIGMRYEGLSSAYYNATVKLFTAMKPAL</sequence>
<dbReference type="PANTHER" id="PTHR43792:SF1">
    <property type="entry name" value="N-ACETYLTRANSFERASE DOMAIN-CONTAINING PROTEIN"/>
    <property type="match status" value="1"/>
</dbReference>
<dbReference type="Pfam" id="PF13302">
    <property type="entry name" value="Acetyltransf_3"/>
    <property type="match status" value="1"/>
</dbReference>
<evidence type="ECO:0000259" key="1">
    <source>
        <dbReference type="PROSITE" id="PS51186"/>
    </source>
</evidence>
<dbReference type="Gene3D" id="3.40.630.30">
    <property type="match status" value="1"/>
</dbReference>
<organism evidence="2 3">
    <name type="scientific">Janthinobacterium lividum</name>
    <dbReference type="NCBI Taxonomy" id="29581"/>
    <lineage>
        <taxon>Bacteria</taxon>
        <taxon>Pseudomonadati</taxon>
        <taxon>Pseudomonadota</taxon>
        <taxon>Betaproteobacteria</taxon>
        <taxon>Burkholderiales</taxon>
        <taxon>Oxalobacteraceae</taxon>
        <taxon>Janthinobacterium</taxon>
    </lineage>
</organism>
<name>A0AAJ4MU24_9BURK</name>